<protein>
    <submittedName>
        <fullName evidence="1">Uncharacterized protein</fullName>
    </submittedName>
</protein>
<keyword evidence="2" id="KW-1185">Reference proteome</keyword>
<name>A0A1Y2MRP9_PSEAH</name>
<dbReference type="OrthoDB" id="3579877at2"/>
<evidence type="ECO:0000313" key="2">
    <source>
        <dbReference type="Proteomes" id="UP000194360"/>
    </source>
</evidence>
<accession>A0A1Y2MRP9</accession>
<comment type="caution">
    <text evidence="1">The sequence shown here is derived from an EMBL/GenBank/DDBJ whole genome shotgun (WGS) entry which is preliminary data.</text>
</comment>
<sequence length="127" mass="12861">MSVDPRPALVVLGTEQGGPAVGSGGEDLLAEADTVFAFPGEPESVALFYAEAWRVERISPRDGVARLTGWAAGGPAANGVLLVAGDPTADVALIAVLDGLARTAPDLDVRVVAGTRVAPPHRSPLIG</sequence>
<evidence type="ECO:0000313" key="1">
    <source>
        <dbReference type="EMBL" id="OSY37886.1"/>
    </source>
</evidence>
<dbReference type="RefSeq" id="WP_085914678.1">
    <property type="nucleotide sequence ID" value="NZ_AP018920.1"/>
</dbReference>
<gene>
    <name evidence="1" type="ORF">BG845_04509</name>
</gene>
<dbReference type="EMBL" id="MIGB01000027">
    <property type="protein sequence ID" value="OSY37886.1"/>
    <property type="molecule type" value="Genomic_DNA"/>
</dbReference>
<dbReference type="Proteomes" id="UP000194360">
    <property type="component" value="Unassembled WGS sequence"/>
</dbReference>
<proteinExistence type="predicted"/>
<organism evidence="1 2">
    <name type="scientific">Pseudonocardia autotrophica</name>
    <name type="common">Amycolata autotrophica</name>
    <name type="synonym">Nocardia autotrophica</name>
    <dbReference type="NCBI Taxonomy" id="2074"/>
    <lineage>
        <taxon>Bacteria</taxon>
        <taxon>Bacillati</taxon>
        <taxon>Actinomycetota</taxon>
        <taxon>Actinomycetes</taxon>
        <taxon>Pseudonocardiales</taxon>
        <taxon>Pseudonocardiaceae</taxon>
        <taxon>Pseudonocardia</taxon>
    </lineage>
</organism>
<dbReference type="AlphaFoldDB" id="A0A1Y2MRP9"/>
<reference evidence="1 2" key="1">
    <citation type="submission" date="2016-09" db="EMBL/GenBank/DDBJ databases">
        <title>Pseudonocardia autotrophica DSM535, a candidate organism with high potential of specific P450 cytochromes.</title>
        <authorList>
            <person name="Grumaz C."/>
            <person name="Vainshtein Y."/>
            <person name="Kirstahler P."/>
            <person name="Sohn K."/>
        </authorList>
    </citation>
    <scope>NUCLEOTIDE SEQUENCE [LARGE SCALE GENOMIC DNA]</scope>
    <source>
        <strain evidence="1 2">DSM 535</strain>
    </source>
</reference>